<dbReference type="GO" id="GO:0006955">
    <property type="term" value="P:immune response"/>
    <property type="evidence" value="ECO:0007669"/>
    <property type="project" value="UniProtKB-ARBA"/>
</dbReference>
<evidence type="ECO:0000313" key="9">
    <source>
        <dbReference type="EMBL" id="MBN3312929.1"/>
    </source>
</evidence>
<dbReference type="InterPro" id="IPR009079">
    <property type="entry name" value="4_helix_cytokine-like_core"/>
</dbReference>
<evidence type="ECO:0000256" key="6">
    <source>
        <dbReference type="ARBA" id="ARBA00023118"/>
    </source>
</evidence>
<dbReference type="GO" id="GO:0051607">
    <property type="term" value="P:defense response to virus"/>
    <property type="evidence" value="ECO:0007669"/>
    <property type="project" value="UniProtKB-KW"/>
</dbReference>
<dbReference type="SUPFAM" id="SSF47266">
    <property type="entry name" value="4-helical cytokines"/>
    <property type="match status" value="1"/>
</dbReference>
<dbReference type="InterPro" id="IPR000471">
    <property type="entry name" value="Interferon_alpha/beta/delta"/>
</dbReference>
<dbReference type="Proteomes" id="UP000736164">
    <property type="component" value="Unassembled WGS sequence"/>
</dbReference>
<proteinExistence type="inferred from homology"/>
<reference evidence="9" key="1">
    <citation type="journal article" date="2021" name="Cell">
        <title>Tracing the genetic footprints of vertebrate landing in non-teleost ray-finned fishes.</title>
        <authorList>
            <person name="Bi X."/>
            <person name="Wang K."/>
            <person name="Yang L."/>
            <person name="Pan H."/>
            <person name="Jiang H."/>
            <person name="Wei Q."/>
            <person name="Fang M."/>
            <person name="Yu H."/>
            <person name="Zhu C."/>
            <person name="Cai Y."/>
            <person name="He Y."/>
            <person name="Gan X."/>
            <person name="Zeng H."/>
            <person name="Yu D."/>
            <person name="Zhu Y."/>
            <person name="Jiang H."/>
            <person name="Qiu Q."/>
            <person name="Yang H."/>
            <person name="Zhang Y.E."/>
            <person name="Wang W."/>
            <person name="Zhu M."/>
            <person name="He S."/>
            <person name="Zhang G."/>
        </authorList>
    </citation>
    <scope>NUCLEOTIDE SEQUENCE</scope>
    <source>
        <strain evidence="9">Allg_001</strain>
    </source>
</reference>
<keyword evidence="10" id="KW-1185">Reference proteome</keyword>
<protein>
    <submittedName>
        <fullName evidence="9">IFNA3 protein</fullName>
    </submittedName>
</protein>
<name>A0A8J7NEX2_ATRSP</name>
<dbReference type="Gene3D" id="1.20.1250.10">
    <property type="match status" value="1"/>
</dbReference>
<evidence type="ECO:0000256" key="8">
    <source>
        <dbReference type="SAM" id="SignalP"/>
    </source>
</evidence>
<feature type="signal peptide" evidence="8">
    <location>
        <begin position="1"/>
        <end position="22"/>
    </location>
</feature>
<feature type="non-terminal residue" evidence="9">
    <location>
        <position position="183"/>
    </location>
</feature>
<organism evidence="9 10">
    <name type="scientific">Atractosteus spatula</name>
    <name type="common">Alligator gar</name>
    <name type="synonym">Lepisosteus spatula</name>
    <dbReference type="NCBI Taxonomy" id="7917"/>
    <lineage>
        <taxon>Eukaryota</taxon>
        <taxon>Metazoa</taxon>
        <taxon>Chordata</taxon>
        <taxon>Craniata</taxon>
        <taxon>Vertebrata</taxon>
        <taxon>Euteleostomi</taxon>
        <taxon>Actinopterygii</taxon>
        <taxon>Neopterygii</taxon>
        <taxon>Holostei</taxon>
        <taxon>Semionotiformes</taxon>
        <taxon>Lepisosteidae</taxon>
        <taxon>Atractosteus</taxon>
    </lineage>
</organism>
<dbReference type="EMBL" id="JAAWVO010008816">
    <property type="protein sequence ID" value="MBN3312929.1"/>
    <property type="molecule type" value="Genomic_DNA"/>
</dbReference>
<comment type="caution">
    <text evidence="9">The sequence shown here is derived from an EMBL/GenBank/DDBJ whole genome shotgun (WGS) entry which is preliminary data.</text>
</comment>
<evidence type="ECO:0000256" key="2">
    <source>
        <dbReference type="ARBA" id="ARBA00011033"/>
    </source>
</evidence>
<sequence length="183" mass="21516">METTSLWKCLFLVLCSQTCALGCRWIANGYNIVSKDALSLIKKMGGEIVVDTGDVRFPQPLYRRVRKMSTEHKIAFVNEDFHHLLHLYAENLDSVTWDRSLLNEFTEVLHRQAREMRSCAGTKQAPKKQHKKLRAYFKKLEESILKKTKYSADAWEIVRNHVIRHLQELNRLADLMRKEMQKL</sequence>
<dbReference type="GO" id="GO:0005125">
    <property type="term" value="F:cytokine activity"/>
    <property type="evidence" value="ECO:0007669"/>
    <property type="project" value="UniProtKB-KW"/>
</dbReference>
<dbReference type="GO" id="GO:0005615">
    <property type="term" value="C:extracellular space"/>
    <property type="evidence" value="ECO:0007669"/>
    <property type="project" value="UniProtKB-KW"/>
</dbReference>
<evidence type="ECO:0000256" key="4">
    <source>
        <dbReference type="ARBA" id="ARBA00022525"/>
    </source>
</evidence>
<evidence type="ECO:0000256" key="3">
    <source>
        <dbReference type="ARBA" id="ARBA00022514"/>
    </source>
</evidence>
<dbReference type="GO" id="GO:0005126">
    <property type="term" value="F:cytokine receptor binding"/>
    <property type="evidence" value="ECO:0007669"/>
    <property type="project" value="InterPro"/>
</dbReference>
<keyword evidence="3" id="KW-0202">Cytokine</keyword>
<gene>
    <name evidence="9" type="primary">Ifna3_5</name>
    <name evidence="9" type="ORF">GTO95_0007611</name>
</gene>
<keyword evidence="4" id="KW-0964">Secreted</keyword>
<keyword evidence="5 8" id="KW-0732">Signal</keyword>
<comment type="subcellular location">
    <subcellularLocation>
        <location evidence="1">Secreted</location>
    </subcellularLocation>
</comment>
<feature type="non-terminal residue" evidence="9">
    <location>
        <position position="1"/>
    </location>
</feature>
<comment type="similarity">
    <text evidence="2">Belongs to the alpha/beta interferon family.</text>
</comment>
<feature type="chain" id="PRO_5035172003" evidence="8">
    <location>
        <begin position="23"/>
        <end position="183"/>
    </location>
</feature>
<dbReference type="PANTHER" id="PTHR11691">
    <property type="entry name" value="TYPE I INTERFERON"/>
    <property type="match status" value="1"/>
</dbReference>
<keyword evidence="6" id="KW-0051">Antiviral defense</keyword>
<dbReference type="Pfam" id="PF00143">
    <property type="entry name" value="Interferon"/>
    <property type="match status" value="1"/>
</dbReference>
<evidence type="ECO:0000256" key="7">
    <source>
        <dbReference type="ARBA" id="ARBA00023157"/>
    </source>
</evidence>
<dbReference type="AlphaFoldDB" id="A0A8J7NEX2"/>
<keyword evidence="7" id="KW-1015">Disulfide bond</keyword>
<accession>A0A8J7NEX2</accession>
<dbReference type="PANTHER" id="PTHR11691:SF73">
    <property type="entry name" value="INTERFERON BETA"/>
    <property type="match status" value="1"/>
</dbReference>
<evidence type="ECO:0000313" key="10">
    <source>
        <dbReference type="Proteomes" id="UP000736164"/>
    </source>
</evidence>
<evidence type="ECO:0000256" key="5">
    <source>
        <dbReference type="ARBA" id="ARBA00022729"/>
    </source>
</evidence>
<evidence type="ECO:0000256" key="1">
    <source>
        <dbReference type="ARBA" id="ARBA00004613"/>
    </source>
</evidence>